<reference evidence="3" key="2">
    <citation type="journal article" date="2018" name="Environ. Microbiol.">
        <title>Bloom of a denitrifying methanotroph, 'Candidatus Methylomirabilis limnetica', in a deep stratified lake.</title>
        <authorList>
            <person name="Graf J.S."/>
            <person name="Mayr M.J."/>
            <person name="Marchant H.K."/>
            <person name="Tienken D."/>
            <person name="Hach P.F."/>
            <person name="Brand A."/>
            <person name="Schubert C.J."/>
            <person name="Kuypers M.M."/>
            <person name="Milucka J."/>
        </authorList>
    </citation>
    <scope>NUCLEOTIDE SEQUENCE [LARGE SCALE GENOMIC DNA]</scope>
    <source>
        <strain evidence="3">Zug</strain>
    </source>
</reference>
<evidence type="ECO:0000313" key="2">
    <source>
        <dbReference type="EMBL" id="PTL37115.1"/>
    </source>
</evidence>
<evidence type="ECO:0000313" key="3">
    <source>
        <dbReference type="Proteomes" id="UP000241436"/>
    </source>
</evidence>
<dbReference type="InterPro" id="IPR001900">
    <property type="entry name" value="RNase_II/R"/>
</dbReference>
<dbReference type="Proteomes" id="UP000241436">
    <property type="component" value="Unassembled WGS sequence"/>
</dbReference>
<dbReference type="GO" id="GO:0006402">
    <property type="term" value="P:mRNA catabolic process"/>
    <property type="evidence" value="ECO:0007669"/>
    <property type="project" value="TreeGrafter"/>
</dbReference>
<gene>
    <name evidence="2" type="ORF">CLG94_00860</name>
</gene>
<dbReference type="InterPro" id="IPR012340">
    <property type="entry name" value="NA-bd_OB-fold"/>
</dbReference>
<dbReference type="Pfam" id="PF00773">
    <property type="entry name" value="RNB"/>
    <property type="match status" value="1"/>
</dbReference>
<evidence type="ECO:0000259" key="1">
    <source>
        <dbReference type="SMART" id="SM00955"/>
    </source>
</evidence>
<reference evidence="2 3" key="1">
    <citation type="submission" date="2017-09" db="EMBL/GenBank/DDBJ databases">
        <title>Bloom of a denitrifying methanotroph, Candidatus Methylomirabilis limnetica, in a deep stratified lake.</title>
        <authorList>
            <person name="Graf J.S."/>
            <person name="Marchant H.K."/>
            <person name="Tienken D."/>
            <person name="Hach P.F."/>
            <person name="Brand A."/>
            <person name="Schubert C.J."/>
            <person name="Kuypers M.M."/>
            <person name="Milucka J."/>
        </authorList>
    </citation>
    <scope>NUCLEOTIDE SEQUENCE [LARGE SCALE GENOMIC DNA]</scope>
    <source>
        <strain evidence="2 3">Zug</strain>
    </source>
</reference>
<dbReference type="PANTHER" id="PTHR23355:SF37">
    <property type="entry name" value="EXORIBONUCLEASE 2"/>
    <property type="match status" value="1"/>
</dbReference>
<protein>
    <submittedName>
        <fullName evidence="2">Ribonuclease II</fullName>
    </submittedName>
</protein>
<dbReference type="InterPro" id="IPR050180">
    <property type="entry name" value="RNR_Ribonuclease"/>
</dbReference>
<dbReference type="InterPro" id="IPR040596">
    <property type="entry name" value="RNase_II_C_S1"/>
</dbReference>
<dbReference type="OrthoDB" id="9764149at2"/>
<keyword evidence="3" id="KW-1185">Reference proteome</keyword>
<dbReference type="GO" id="GO:0003723">
    <property type="term" value="F:RNA binding"/>
    <property type="evidence" value="ECO:0007669"/>
    <property type="project" value="InterPro"/>
</dbReference>
<dbReference type="GO" id="GO:0005829">
    <property type="term" value="C:cytosol"/>
    <property type="evidence" value="ECO:0007669"/>
    <property type="project" value="TreeGrafter"/>
</dbReference>
<dbReference type="EMBL" id="NVQC01000008">
    <property type="protein sequence ID" value="PTL37115.1"/>
    <property type="molecule type" value="Genomic_DNA"/>
</dbReference>
<proteinExistence type="predicted"/>
<name>A0A2T4U174_9BACT</name>
<sequence>MSHTGQRHRHDLQAIARRAMIARGLLPDFSPAVLREISGLTRPATERTPSIRDLRHLPWCSIDNDDSRDLDQLTVAEPLGREVVKILVAVADVDALVRKGSATDAHAQHNTTSVYTAAEIFPMLPLILSTDLTSLNEDEDRLAIVIEMVVNQDGSLGSSDIYRAWVVNHAKLTYHSVAAWLDGRGPAPTRVATVVGLDEQLRTQDRVAQILRTVRHMHGALSLETIEPRAVLEDDVLTDLRVEDKDRAQELIEDLMIAANRVTVRYLEARSLPSLRRILRSPDRWQRIVELAAHLGARLPPEPDAAALEAFLLTRRQADPVRFPDLSLTVVKLIGRGEYVVEGPDQTSPGHFGLAIPAYTHSTAPNRRFPDLLTQRLLKATLAEHAAPYSLEELNTLAQHCTEQEDNASKVERRVQKSAAALLLESKIGQRFDAIVTGAAAKGTWVRILHPSAEGRVVRGFKGLDVGDRVRVELIDTNVEQGFIDFARV</sequence>
<dbReference type="GO" id="GO:0004540">
    <property type="term" value="F:RNA nuclease activity"/>
    <property type="evidence" value="ECO:0007669"/>
    <property type="project" value="InterPro"/>
</dbReference>
<dbReference type="PANTHER" id="PTHR23355">
    <property type="entry name" value="RIBONUCLEASE"/>
    <property type="match status" value="1"/>
</dbReference>
<dbReference type="SUPFAM" id="SSF50249">
    <property type="entry name" value="Nucleic acid-binding proteins"/>
    <property type="match status" value="1"/>
</dbReference>
<comment type="caution">
    <text evidence="2">The sequence shown here is derived from an EMBL/GenBank/DDBJ whole genome shotgun (WGS) entry which is preliminary data.</text>
</comment>
<dbReference type="Pfam" id="PF18614">
    <property type="entry name" value="RNase_II_C_S1"/>
    <property type="match status" value="1"/>
</dbReference>
<dbReference type="RefSeq" id="WP_107561019.1">
    <property type="nucleotide sequence ID" value="NZ_NVQC01000008.1"/>
</dbReference>
<dbReference type="AlphaFoldDB" id="A0A2T4U174"/>
<feature type="domain" description="RNB" evidence="1">
    <location>
        <begin position="51"/>
        <end position="384"/>
    </location>
</feature>
<organism evidence="2 3">
    <name type="scientific">Candidatus Methylomirabilis limnetica</name>
    <dbReference type="NCBI Taxonomy" id="2033718"/>
    <lineage>
        <taxon>Bacteria</taxon>
        <taxon>Candidatus Methylomirabilota</taxon>
        <taxon>Candidatus Methylomirabilia</taxon>
        <taxon>Candidatus Methylomirabilales</taxon>
        <taxon>Candidatus Methylomirabilaceae</taxon>
        <taxon>Candidatus Methylomirabilis</taxon>
    </lineage>
</organism>
<accession>A0A2T4U174</accession>
<dbReference type="SMART" id="SM00955">
    <property type="entry name" value="RNB"/>
    <property type="match status" value="1"/>
</dbReference>